<proteinExistence type="inferred from homology"/>
<evidence type="ECO:0008006" key="6">
    <source>
        <dbReference type="Google" id="ProtNLM"/>
    </source>
</evidence>
<dbReference type="PANTHER" id="PTHR13068:SF166">
    <property type="entry name" value="TRANSCRIPTION TERMINATION FACTOR MTERF15, MITOCHONDRIAL-LIKE"/>
    <property type="match status" value="1"/>
</dbReference>
<dbReference type="InterPro" id="IPR003690">
    <property type="entry name" value="MTERF"/>
</dbReference>
<accession>A0A2Z7B437</accession>
<keyword evidence="2" id="KW-0805">Transcription regulation</keyword>
<dbReference type="Gene3D" id="1.25.70.10">
    <property type="entry name" value="Transcription termination factor 3, mitochondrial"/>
    <property type="match status" value="1"/>
</dbReference>
<comment type="similarity">
    <text evidence="1">Belongs to the mTERF family.</text>
</comment>
<dbReference type="Pfam" id="PF02536">
    <property type="entry name" value="mTERF"/>
    <property type="match status" value="1"/>
</dbReference>
<gene>
    <name evidence="4" type="ORF">F511_30062</name>
</gene>
<dbReference type="Proteomes" id="UP000250235">
    <property type="component" value="Unassembled WGS sequence"/>
</dbReference>
<reference evidence="4 5" key="1">
    <citation type="journal article" date="2015" name="Proc. Natl. Acad. Sci. U.S.A.">
        <title>The resurrection genome of Boea hygrometrica: A blueprint for survival of dehydration.</title>
        <authorList>
            <person name="Xiao L."/>
            <person name="Yang G."/>
            <person name="Zhang L."/>
            <person name="Yang X."/>
            <person name="Zhao S."/>
            <person name="Ji Z."/>
            <person name="Zhou Q."/>
            <person name="Hu M."/>
            <person name="Wang Y."/>
            <person name="Chen M."/>
            <person name="Xu Y."/>
            <person name="Jin H."/>
            <person name="Xiao X."/>
            <person name="Hu G."/>
            <person name="Bao F."/>
            <person name="Hu Y."/>
            <person name="Wan P."/>
            <person name="Li L."/>
            <person name="Deng X."/>
            <person name="Kuang T."/>
            <person name="Xiang C."/>
            <person name="Zhu J.K."/>
            <person name="Oliver M.J."/>
            <person name="He Y."/>
        </authorList>
    </citation>
    <scope>NUCLEOTIDE SEQUENCE [LARGE SCALE GENOMIC DNA]</scope>
    <source>
        <strain evidence="5">cv. XS01</strain>
    </source>
</reference>
<evidence type="ECO:0000313" key="5">
    <source>
        <dbReference type="Proteomes" id="UP000250235"/>
    </source>
</evidence>
<dbReference type="SMART" id="SM00733">
    <property type="entry name" value="Mterf"/>
    <property type="match status" value="2"/>
</dbReference>
<organism evidence="4 5">
    <name type="scientific">Dorcoceras hygrometricum</name>
    <dbReference type="NCBI Taxonomy" id="472368"/>
    <lineage>
        <taxon>Eukaryota</taxon>
        <taxon>Viridiplantae</taxon>
        <taxon>Streptophyta</taxon>
        <taxon>Embryophyta</taxon>
        <taxon>Tracheophyta</taxon>
        <taxon>Spermatophyta</taxon>
        <taxon>Magnoliopsida</taxon>
        <taxon>eudicotyledons</taxon>
        <taxon>Gunneridae</taxon>
        <taxon>Pentapetalae</taxon>
        <taxon>asterids</taxon>
        <taxon>lamiids</taxon>
        <taxon>Lamiales</taxon>
        <taxon>Gesneriaceae</taxon>
        <taxon>Didymocarpoideae</taxon>
        <taxon>Trichosporeae</taxon>
        <taxon>Loxocarpinae</taxon>
        <taxon>Dorcoceras</taxon>
    </lineage>
</organism>
<dbReference type="InterPro" id="IPR038538">
    <property type="entry name" value="MTERF_sf"/>
</dbReference>
<dbReference type="OrthoDB" id="637682at2759"/>
<keyword evidence="3" id="KW-0809">Transit peptide</keyword>
<dbReference type="EMBL" id="KV010007">
    <property type="protein sequence ID" value="KZV28770.1"/>
    <property type="molecule type" value="Genomic_DNA"/>
</dbReference>
<dbReference type="PANTHER" id="PTHR13068">
    <property type="entry name" value="CGI-12 PROTEIN-RELATED"/>
    <property type="match status" value="1"/>
</dbReference>
<dbReference type="GO" id="GO:0003676">
    <property type="term" value="F:nucleic acid binding"/>
    <property type="evidence" value="ECO:0007669"/>
    <property type="project" value="InterPro"/>
</dbReference>
<evidence type="ECO:0000256" key="3">
    <source>
        <dbReference type="ARBA" id="ARBA00022946"/>
    </source>
</evidence>
<dbReference type="GO" id="GO:0006353">
    <property type="term" value="P:DNA-templated transcription termination"/>
    <property type="evidence" value="ECO:0007669"/>
    <property type="project" value="UniProtKB-KW"/>
</dbReference>
<keyword evidence="2" id="KW-0806">Transcription termination</keyword>
<dbReference type="AlphaFoldDB" id="A0A2Z7B437"/>
<keyword evidence="5" id="KW-1185">Reference proteome</keyword>
<sequence>MLKIICRRNFASVSKLHLLQFHFCSSVSTSSSGYDSGNGDPFAVTYFSERLGFSRDCAIKAYGLVKFRSSSNPDSVLAFLEEHGFSDTHIKRLIQRVPQLLTLKPQDNLLPKIEFLRSLGISGDDIVKIIAVAGFFMRRSLENRIIPNFVYVKDMLEIREGCSRCNKAVS</sequence>
<name>A0A2Z7B437_9LAMI</name>
<evidence type="ECO:0000256" key="1">
    <source>
        <dbReference type="ARBA" id="ARBA00007692"/>
    </source>
</evidence>
<protein>
    <recommendedName>
        <fullName evidence="6">Mitochondrial transcription termination factor family protein</fullName>
    </recommendedName>
</protein>
<keyword evidence="2" id="KW-0804">Transcription</keyword>
<evidence type="ECO:0000256" key="2">
    <source>
        <dbReference type="ARBA" id="ARBA00022472"/>
    </source>
</evidence>
<evidence type="ECO:0000313" key="4">
    <source>
        <dbReference type="EMBL" id="KZV28770.1"/>
    </source>
</evidence>